<organism evidence="2 3">
    <name type="scientific">Leptospira weilii str. 2006001855</name>
    <dbReference type="NCBI Taxonomy" id="996804"/>
    <lineage>
        <taxon>Bacteria</taxon>
        <taxon>Pseudomonadati</taxon>
        <taxon>Spirochaetota</taxon>
        <taxon>Spirochaetia</taxon>
        <taxon>Leptospirales</taxon>
        <taxon>Leptospiraceae</taxon>
        <taxon>Leptospira</taxon>
    </lineage>
</organism>
<evidence type="ECO:0000313" key="2">
    <source>
        <dbReference type="EMBL" id="EMM70684.1"/>
    </source>
</evidence>
<keyword evidence="1" id="KW-0472">Membrane</keyword>
<comment type="caution">
    <text evidence="2">The sequence shown here is derived from an EMBL/GenBank/DDBJ whole genome shotgun (WGS) entry which is preliminary data.</text>
</comment>
<proteinExistence type="predicted"/>
<sequence>MINNLFKTGLIFRKFRFTKYKFLIIYILIFSFKIISGRIFTNFNLRKYRENIPAFSIKITIHTELLSQILFQKPERTRLKTTY</sequence>
<protein>
    <submittedName>
        <fullName evidence="2">Uncharacterized protein</fullName>
    </submittedName>
</protein>
<accession>M6FKM2</accession>
<dbReference type="Proteomes" id="UP000012101">
    <property type="component" value="Unassembled WGS sequence"/>
</dbReference>
<reference evidence="2 3" key="1">
    <citation type="submission" date="2013-01" db="EMBL/GenBank/DDBJ databases">
        <authorList>
            <person name="Harkins D.M."/>
            <person name="Durkin A.S."/>
            <person name="Brinkac L.M."/>
            <person name="Haft D.H."/>
            <person name="Selengut J.D."/>
            <person name="Sanka R."/>
            <person name="DePew J."/>
            <person name="Purushe J."/>
            <person name="Hospenthal D.R."/>
            <person name="Murray C.K."/>
            <person name="Pimentel G."/>
            <person name="Wasfy M."/>
            <person name="Vinetz J.M."/>
            <person name="Sutton G.G."/>
            <person name="Nierman W.C."/>
            <person name="Fouts D.E."/>
        </authorList>
    </citation>
    <scope>NUCLEOTIDE SEQUENCE [LARGE SCALE GENOMIC DNA]</scope>
    <source>
        <strain evidence="2 3">2006001855</strain>
    </source>
</reference>
<feature type="transmembrane region" description="Helical" evidence="1">
    <location>
        <begin position="20"/>
        <end position="40"/>
    </location>
</feature>
<gene>
    <name evidence="2" type="ORF">LEP1GSC038_1127</name>
</gene>
<keyword evidence="1" id="KW-1133">Transmembrane helix</keyword>
<keyword evidence="1" id="KW-0812">Transmembrane</keyword>
<dbReference type="EMBL" id="AFJM02000074">
    <property type="protein sequence ID" value="EMM70684.1"/>
    <property type="molecule type" value="Genomic_DNA"/>
</dbReference>
<name>M6FKM2_9LEPT</name>
<dbReference type="AlphaFoldDB" id="M6FKM2"/>
<evidence type="ECO:0000256" key="1">
    <source>
        <dbReference type="SAM" id="Phobius"/>
    </source>
</evidence>
<evidence type="ECO:0000313" key="3">
    <source>
        <dbReference type="Proteomes" id="UP000012101"/>
    </source>
</evidence>